<accession>A0AA95SCU4</accession>
<dbReference type="InterPro" id="IPR016166">
    <property type="entry name" value="FAD-bd_PCMH"/>
</dbReference>
<keyword evidence="2" id="KW-0274">FAD</keyword>
<evidence type="ECO:0000313" key="5">
    <source>
        <dbReference type="EMBL" id="WHY88332.1"/>
    </source>
</evidence>
<dbReference type="InterPro" id="IPR016169">
    <property type="entry name" value="FAD-bd_PCMH_sub2"/>
</dbReference>
<dbReference type="InterPro" id="IPR016167">
    <property type="entry name" value="FAD-bd_PCMH_sub1"/>
</dbReference>
<dbReference type="PANTHER" id="PTHR42659">
    <property type="entry name" value="XANTHINE DEHYDROGENASE SUBUNIT C-RELATED"/>
    <property type="match status" value="1"/>
</dbReference>
<sequence length="280" mass="30967">MLPFDFEYYKPETLQEAVELYQYLDQQGKQPMFFSGGTELITLGRIDLAYTEAVIDIKDIAECKVMQVSGDHLLIGSTLTLTQIEEANLFPLLTKTASQVADHSARGKITLGGNICARIFYREAVLPFLLADSQVVIAGTDGGKVVAIHDVFQGELKLKRGEILVQTATESRFIRAPFFSFKRRQQWETGYPLITVAALKIDQEVRVAVSGLCPFPFRSKEVETALNKSGQSAVARVDGALAVLPKPILNDVEGSAEYRLFVLRNLLVDVLAALDGVRIR</sequence>
<evidence type="ECO:0000256" key="2">
    <source>
        <dbReference type="ARBA" id="ARBA00022827"/>
    </source>
</evidence>
<keyword evidence="6" id="KW-1185">Reference proteome</keyword>
<dbReference type="GO" id="GO:0016491">
    <property type="term" value="F:oxidoreductase activity"/>
    <property type="evidence" value="ECO:0007669"/>
    <property type="project" value="UniProtKB-KW"/>
</dbReference>
<dbReference type="SUPFAM" id="SSF55447">
    <property type="entry name" value="CO dehydrogenase flavoprotein C-terminal domain-like"/>
    <property type="match status" value="1"/>
</dbReference>
<dbReference type="InterPro" id="IPR002346">
    <property type="entry name" value="Mopterin_DH_FAD-bd"/>
</dbReference>
<gene>
    <name evidence="5" type="ORF">QNH39_11055</name>
</gene>
<dbReference type="InterPro" id="IPR036683">
    <property type="entry name" value="CO_DH_flav_C_dom_sf"/>
</dbReference>
<protein>
    <submittedName>
        <fullName evidence="5">FAD binding domain-containing protein</fullName>
    </submittedName>
</protein>
<evidence type="ECO:0000259" key="4">
    <source>
        <dbReference type="PROSITE" id="PS51387"/>
    </source>
</evidence>
<dbReference type="KEGG" id="nnv:QNH39_11055"/>
<dbReference type="Gene3D" id="3.30.465.10">
    <property type="match status" value="1"/>
</dbReference>
<dbReference type="PROSITE" id="PS51387">
    <property type="entry name" value="FAD_PCMH"/>
    <property type="match status" value="1"/>
</dbReference>
<dbReference type="SUPFAM" id="SSF56176">
    <property type="entry name" value="FAD-binding/transporter-associated domain-like"/>
    <property type="match status" value="1"/>
</dbReference>
<feature type="domain" description="FAD-binding PCMH-type" evidence="4">
    <location>
        <begin position="1"/>
        <end position="176"/>
    </location>
</feature>
<dbReference type="Pfam" id="PF00941">
    <property type="entry name" value="FAD_binding_5"/>
    <property type="match status" value="1"/>
</dbReference>
<dbReference type="EMBL" id="CP126114">
    <property type="protein sequence ID" value="WHY88332.1"/>
    <property type="molecule type" value="Genomic_DNA"/>
</dbReference>
<evidence type="ECO:0000256" key="1">
    <source>
        <dbReference type="ARBA" id="ARBA00022630"/>
    </source>
</evidence>
<organism evidence="5 6">
    <name type="scientific">Neobacillus novalis</name>
    <dbReference type="NCBI Taxonomy" id="220687"/>
    <lineage>
        <taxon>Bacteria</taxon>
        <taxon>Bacillati</taxon>
        <taxon>Bacillota</taxon>
        <taxon>Bacilli</taxon>
        <taxon>Bacillales</taxon>
        <taxon>Bacillaceae</taxon>
        <taxon>Neobacillus</taxon>
    </lineage>
</organism>
<dbReference type="InterPro" id="IPR051312">
    <property type="entry name" value="Diverse_Substr_Oxidored"/>
</dbReference>
<dbReference type="Proteomes" id="UP001178288">
    <property type="component" value="Chromosome"/>
</dbReference>
<keyword evidence="3" id="KW-0560">Oxidoreductase</keyword>
<dbReference type="PANTHER" id="PTHR42659:SF2">
    <property type="entry name" value="XANTHINE DEHYDROGENASE SUBUNIT C-RELATED"/>
    <property type="match status" value="1"/>
</dbReference>
<evidence type="ECO:0000313" key="6">
    <source>
        <dbReference type="Proteomes" id="UP001178288"/>
    </source>
</evidence>
<dbReference type="InterPro" id="IPR036318">
    <property type="entry name" value="FAD-bd_PCMH-like_sf"/>
</dbReference>
<dbReference type="SMART" id="SM01092">
    <property type="entry name" value="CO_deh_flav_C"/>
    <property type="match status" value="1"/>
</dbReference>
<dbReference type="InterPro" id="IPR005107">
    <property type="entry name" value="CO_DH_flav_C"/>
</dbReference>
<dbReference type="GO" id="GO:0071949">
    <property type="term" value="F:FAD binding"/>
    <property type="evidence" value="ECO:0007669"/>
    <property type="project" value="InterPro"/>
</dbReference>
<keyword evidence="1" id="KW-0285">Flavoprotein</keyword>
<dbReference type="RefSeq" id="WP_066086006.1">
    <property type="nucleotide sequence ID" value="NZ_CP126114.1"/>
</dbReference>
<reference evidence="5" key="1">
    <citation type="submission" date="2023-05" db="EMBL/GenBank/DDBJ databases">
        <title>Comparative genomics of Bacillaceae isolates and their secondary metabolite potential.</title>
        <authorList>
            <person name="Song L."/>
            <person name="Nielsen L.J."/>
            <person name="Mohite O."/>
            <person name="Xu X."/>
            <person name="Weber T."/>
            <person name="Kovacs A.T."/>
        </authorList>
    </citation>
    <scope>NUCLEOTIDE SEQUENCE</scope>
    <source>
        <strain evidence="5">XLM17</strain>
    </source>
</reference>
<dbReference type="AlphaFoldDB" id="A0AA95SCU4"/>
<dbReference type="Gene3D" id="3.30.43.10">
    <property type="entry name" value="Uridine Diphospho-n-acetylenolpyruvylglucosamine Reductase, domain 2"/>
    <property type="match status" value="1"/>
</dbReference>
<evidence type="ECO:0000256" key="3">
    <source>
        <dbReference type="ARBA" id="ARBA00023002"/>
    </source>
</evidence>
<proteinExistence type="predicted"/>
<name>A0AA95SCU4_9BACI</name>
<dbReference type="Gene3D" id="3.30.390.50">
    <property type="entry name" value="CO dehydrogenase flavoprotein, C-terminal domain"/>
    <property type="match status" value="1"/>
</dbReference>